<dbReference type="InterPro" id="IPR015168">
    <property type="entry name" value="SsuA/THI5"/>
</dbReference>
<dbReference type="Proteomes" id="UP000523007">
    <property type="component" value="Unassembled WGS sequence"/>
</dbReference>
<name>A0A7W7REX8_9ACTN</name>
<comment type="caution">
    <text evidence="2">The sequence shown here is derived from an EMBL/GenBank/DDBJ whole genome shotgun (WGS) entry which is preliminary data.</text>
</comment>
<evidence type="ECO:0000259" key="1">
    <source>
        <dbReference type="Pfam" id="PF09084"/>
    </source>
</evidence>
<sequence length="285" mass="30740">MSPMVNSYPRRVTPINLQSSALEDDDLAVVGLTNGNIFRVVVPEDSEIHEPEDLAGATIGASSLSTVSAMNAEGLVDAAGLDADADVEYLPVGYGAQAAEAFENGDIDAYSGYDGPNVVIGDLLGTELREIPSPINDISGTSALIVRASAVENEAEHVIGLSRAFFKSTVFAEENPEAAISMHWEEFPQSRSAEMDDDEAMEQSVRILNQRLDVTGGRGDDGTFGVQDDKELQQTLDFFADVGIISEEVNVEESGLFDYSLAEEYNKFDEEAVRQEAASWDQKST</sequence>
<dbReference type="SUPFAM" id="SSF53850">
    <property type="entry name" value="Periplasmic binding protein-like II"/>
    <property type="match status" value="1"/>
</dbReference>
<dbReference type="EMBL" id="JACHJT010000001">
    <property type="protein sequence ID" value="MBB4930575.1"/>
    <property type="molecule type" value="Genomic_DNA"/>
</dbReference>
<gene>
    <name evidence="2" type="ORF">F4561_001395</name>
</gene>
<dbReference type="AlphaFoldDB" id="A0A7W7REX8"/>
<proteinExistence type="predicted"/>
<evidence type="ECO:0000313" key="3">
    <source>
        <dbReference type="Proteomes" id="UP000523007"/>
    </source>
</evidence>
<reference evidence="2 3" key="1">
    <citation type="submission" date="2020-08" db="EMBL/GenBank/DDBJ databases">
        <title>Sequencing the genomes of 1000 actinobacteria strains.</title>
        <authorList>
            <person name="Klenk H.-P."/>
        </authorList>
    </citation>
    <scope>NUCLEOTIDE SEQUENCE [LARGE SCALE GENOMIC DNA]</scope>
    <source>
        <strain evidence="2 3">DSM 102030</strain>
    </source>
</reference>
<organism evidence="2 3">
    <name type="scientific">Lipingzhangella halophila</name>
    <dbReference type="NCBI Taxonomy" id="1783352"/>
    <lineage>
        <taxon>Bacteria</taxon>
        <taxon>Bacillati</taxon>
        <taxon>Actinomycetota</taxon>
        <taxon>Actinomycetes</taxon>
        <taxon>Streptosporangiales</taxon>
        <taxon>Nocardiopsidaceae</taxon>
        <taxon>Lipingzhangella</taxon>
    </lineage>
</organism>
<dbReference type="InterPro" id="IPR027939">
    <property type="entry name" value="NMT1/THI5"/>
</dbReference>
<dbReference type="PANTHER" id="PTHR31528:SF3">
    <property type="entry name" value="THIAMINE BIOSYNTHESIS PROTEIN HI_0357-RELATED"/>
    <property type="match status" value="1"/>
</dbReference>
<evidence type="ECO:0000313" key="2">
    <source>
        <dbReference type="EMBL" id="MBB4930575.1"/>
    </source>
</evidence>
<keyword evidence="3" id="KW-1185">Reference proteome</keyword>
<dbReference type="Gene3D" id="3.40.190.10">
    <property type="entry name" value="Periplasmic binding protein-like II"/>
    <property type="match status" value="1"/>
</dbReference>
<dbReference type="GO" id="GO:0009228">
    <property type="term" value="P:thiamine biosynthetic process"/>
    <property type="evidence" value="ECO:0007669"/>
    <property type="project" value="InterPro"/>
</dbReference>
<dbReference type="PANTHER" id="PTHR31528">
    <property type="entry name" value="4-AMINO-5-HYDROXYMETHYL-2-METHYLPYRIMIDINE PHOSPHATE SYNTHASE THI11-RELATED"/>
    <property type="match status" value="1"/>
</dbReference>
<feature type="domain" description="SsuA/THI5-like" evidence="1">
    <location>
        <begin position="29"/>
        <end position="179"/>
    </location>
</feature>
<accession>A0A7W7REX8</accession>
<protein>
    <submittedName>
        <fullName evidence="2">NitT/TauT family transport system substrate-binding protein</fullName>
    </submittedName>
</protein>
<dbReference type="Pfam" id="PF09084">
    <property type="entry name" value="NMT1"/>
    <property type="match status" value="1"/>
</dbReference>